<dbReference type="PANTHER" id="PTHR16650">
    <property type="entry name" value="C21ORF13-RELATED"/>
    <property type="match status" value="1"/>
</dbReference>
<keyword evidence="7" id="KW-1185">Reference proteome</keyword>
<comment type="similarity">
    <text evidence="1">Belongs to the LCA5 family.</text>
</comment>
<feature type="domain" description="Lebercilin" evidence="5">
    <location>
        <begin position="56"/>
        <end position="169"/>
    </location>
</feature>
<feature type="compositionally biased region" description="Low complexity" evidence="4">
    <location>
        <begin position="348"/>
        <end position="373"/>
    </location>
</feature>
<organism evidence="6 7">
    <name type="scientific">Pararge aegeria aegeria</name>
    <dbReference type="NCBI Taxonomy" id="348720"/>
    <lineage>
        <taxon>Eukaryota</taxon>
        <taxon>Metazoa</taxon>
        <taxon>Ecdysozoa</taxon>
        <taxon>Arthropoda</taxon>
        <taxon>Hexapoda</taxon>
        <taxon>Insecta</taxon>
        <taxon>Pterygota</taxon>
        <taxon>Neoptera</taxon>
        <taxon>Endopterygota</taxon>
        <taxon>Lepidoptera</taxon>
        <taxon>Glossata</taxon>
        <taxon>Ditrysia</taxon>
        <taxon>Papilionoidea</taxon>
        <taxon>Nymphalidae</taxon>
        <taxon>Satyrinae</taxon>
        <taxon>Satyrini</taxon>
        <taxon>Parargina</taxon>
        <taxon>Pararge</taxon>
    </lineage>
</organism>
<gene>
    <name evidence="6" type="primary">jg22509</name>
    <name evidence="6" type="ORF">PAEG_LOCUS3205</name>
</gene>
<evidence type="ECO:0000259" key="5">
    <source>
        <dbReference type="Pfam" id="PF15619"/>
    </source>
</evidence>
<feature type="coiled-coil region" evidence="3">
    <location>
        <begin position="68"/>
        <end position="158"/>
    </location>
</feature>
<evidence type="ECO:0000256" key="2">
    <source>
        <dbReference type="ARBA" id="ARBA00023054"/>
    </source>
</evidence>
<feature type="compositionally biased region" description="Low complexity" evidence="4">
    <location>
        <begin position="479"/>
        <end position="490"/>
    </location>
</feature>
<dbReference type="GO" id="GO:0042073">
    <property type="term" value="P:intraciliary transport"/>
    <property type="evidence" value="ECO:0007669"/>
    <property type="project" value="TreeGrafter"/>
</dbReference>
<dbReference type="InterPro" id="IPR028933">
    <property type="entry name" value="Lebercilin_dom"/>
</dbReference>
<feature type="region of interest" description="Disordered" evidence="4">
    <location>
        <begin position="596"/>
        <end position="621"/>
    </location>
</feature>
<keyword evidence="2 3" id="KW-0175">Coiled coil</keyword>
<feature type="region of interest" description="Disordered" evidence="4">
    <location>
        <begin position="431"/>
        <end position="451"/>
    </location>
</feature>
<dbReference type="EMBL" id="CAKXAJ010010065">
    <property type="protein sequence ID" value="CAH2211388.1"/>
    <property type="molecule type" value="Genomic_DNA"/>
</dbReference>
<name>A0A8S4QR99_9NEOP</name>
<proteinExistence type="inferred from homology"/>
<feature type="region of interest" description="Disordered" evidence="4">
    <location>
        <begin position="464"/>
        <end position="495"/>
    </location>
</feature>
<comment type="caution">
    <text evidence="6">The sequence shown here is derived from an EMBL/GenBank/DDBJ whole genome shotgun (WGS) entry which is preliminary data.</text>
</comment>
<evidence type="ECO:0000256" key="1">
    <source>
        <dbReference type="ARBA" id="ARBA00010229"/>
    </source>
</evidence>
<dbReference type="InterPro" id="IPR026188">
    <property type="entry name" value="Lebercilin-like"/>
</dbReference>
<evidence type="ECO:0000313" key="7">
    <source>
        <dbReference type="Proteomes" id="UP000838756"/>
    </source>
</evidence>
<dbReference type="Proteomes" id="UP000838756">
    <property type="component" value="Unassembled WGS sequence"/>
</dbReference>
<dbReference type="GO" id="GO:0005930">
    <property type="term" value="C:axoneme"/>
    <property type="evidence" value="ECO:0007669"/>
    <property type="project" value="TreeGrafter"/>
</dbReference>
<accession>A0A8S4QR99</accession>
<sequence length="635" mass="72599">MSVLSLVPEEKRKELRNSLESVYSSNSRLTLLQKRKRLNPLVDMSNQSLNKGDRYVTQRVLSAKTHRVKQLQNQLADAHYHLQELSNENRVLRALQKKQEIALQRYENSNAELPQVLNSHNEEMRIQQSKFKQLKLQYRDAAQKLKERDLQLQQLKDEHQHLLDLSKDRLRSGHYPSNKFAFVMKKASSANCDICGTMDDVQHVLVECSRYNLERLDVMRRYNINRLDVGALTSLLSQPTTEGFRNLLEREKLQAQVAELTSKVQQQNEAISMLQRRIALEAKNHKHQLQAEINKHKDTRHDLDLAINNADKLSTIIEIMHLEQSLLTKLCENSRNVSSSLSHEEDTSSSTEPRSRYVSSRSSTSNRTTPSQSQNRKGSKSSDDMIELAKTVQDGMADLAIIDDDLKHATPEEMQKKMEAMKADLMKRIKNNEEPGSRKTSALRRKSTEDSIEEQIEEVVIERPKSRGRRGSTVSFYDSSSSEMNAASSSTGDEAKSMIRRELSITEKKVMGKPIEKYCKDIIQDIEKSSKVIDNHMKQFTQTKFASDKLVEQLQAVDSLNEFVNGGGDIPSEALSELNDNFKMITEQVFSDNVPIPRKRSVSGRRNSRIESRTSLLGDSNMSNQDLLEDLLGKK</sequence>
<evidence type="ECO:0000256" key="3">
    <source>
        <dbReference type="SAM" id="Coils"/>
    </source>
</evidence>
<evidence type="ECO:0000256" key="4">
    <source>
        <dbReference type="SAM" id="MobiDB-lite"/>
    </source>
</evidence>
<dbReference type="PANTHER" id="PTHR16650:SF6">
    <property type="entry name" value="GH21622P"/>
    <property type="match status" value="1"/>
</dbReference>
<feature type="domain" description="Lebercilin" evidence="5">
    <location>
        <begin position="245"/>
        <end position="318"/>
    </location>
</feature>
<protein>
    <submittedName>
        <fullName evidence="6">Jg22509 protein</fullName>
    </submittedName>
</protein>
<feature type="region of interest" description="Disordered" evidence="4">
    <location>
        <begin position="338"/>
        <end position="383"/>
    </location>
</feature>
<feature type="compositionally biased region" description="Basic residues" evidence="4">
    <location>
        <begin position="597"/>
        <end position="607"/>
    </location>
</feature>
<dbReference type="OrthoDB" id="2123794at2759"/>
<feature type="coiled-coil region" evidence="3">
    <location>
        <begin position="250"/>
        <end position="299"/>
    </location>
</feature>
<reference evidence="6" key="1">
    <citation type="submission" date="2022-03" db="EMBL/GenBank/DDBJ databases">
        <authorList>
            <person name="Lindestad O."/>
        </authorList>
    </citation>
    <scope>NUCLEOTIDE SEQUENCE</scope>
</reference>
<evidence type="ECO:0000313" key="6">
    <source>
        <dbReference type="EMBL" id="CAH2211388.1"/>
    </source>
</evidence>
<dbReference type="Pfam" id="PF15619">
    <property type="entry name" value="Lebercilin"/>
    <property type="match status" value="2"/>
</dbReference>
<dbReference type="AlphaFoldDB" id="A0A8S4QR99"/>